<dbReference type="EMBL" id="WMBB01000003">
    <property type="protein sequence ID" value="MTE12803.1"/>
    <property type="molecule type" value="Genomic_DNA"/>
</dbReference>
<accession>A0A6I3KQ61</accession>
<dbReference type="Proteomes" id="UP000432464">
    <property type="component" value="Unassembled WGS sequence"/>
</dbReference>
<dbReference type="RefSeq" id="WP_154787225.1">
    <property type="nucleotide sequence ID" value="NZ_WMBB01000003.1"/>
</dbReference>
<sequence>MRRLEVAEIGELLGLDVVAHLSTIDSQGYPHVTPIWFLWEDGRIYLTSYPGRPHLGRIMRNPKVGLVIDVEAELRADGERPNKQVRLVGDATVSVDPDETWTRRIQAKYIDNTVAPGAVDRAMARGRVVVAIAPRKITAVASV</sequence>
<dbReference type="InterPro" id="IPR052019">
    <property type="entry name" value="F420H2_bilvrd_red/Heme_oxyg"/>
</dbReference>
<evidence type="ECO:0000313" key="4">
    <source>
        <dbReference type="Proteomes" id="UP000432464"/>
    </source>
</evidence>
<evidence type="ECO:0000313" key="3">
    <source>
        <dbReference type="EMBL" id="MTE12803.1"/>
    </source>
</evidence>
<dbReference type="SUPFAM" id="SSF50475">
    <property type="entry name" value="FMN-binding split barrel"/>
    <property type="match status" value="1"/>
</dbReference>
<keyword evidence="1" id="KW-0560">Oxidoreductase</keyword>
<dbReference type="PANTHER" id="PTHR35176:SF6">
    <property type="entry name" value="HEME OXYGENASE HI_0854-RELATED"/>
    <property type="match status" value="1"/>
</dbReference>
<dbReference type="PANTHER" id="PTHR35176">
    <property type="entry name" value="HEME OXYGENASE HI_0854-RELATED"/>
    <property type="match status" value="1"/>
</dbReference>
<dbReference type="GO" id="GO:0070967">
    <property type="term" value="F:coenzyme F420 binding"/>
    <property type="evidence" value="ECO:0007669"/>
    <property type="project" value="TreeGrafter"/>
</dbReference>
<name>A0A6I3KQ61_9NOCA</name>
<organism evidence="3 4">
    <name type="scientific">Nocardia aurantiaca</name>
    <dbReference type="NCBI Taxonomy" id="2675850"/>
    <lineage>
        <taxon>Bacteria</taxon>
        <taxon>Bacillati</taxon>
        <taxon>Actinomycetota</taxon>
        <taxon>Actinomycetes</taxon>
        <taxon>Mycobacteriales</taxon>
        <taxon>Nocardiaceae</taxon>
        <taxon>Nocardia</taxon>
    </lineage>
</organism>
<reference evidence="3 4" key="1">
    <citation type="submission" date="2019-11" db="EMBL/GenBank/DDBJ databases">
        <title>Nocardia sp. nov. CT2-14 isolated from soil.</title>
        <authorList>
            <person name="Kanchanasin P."/>
            <person name="Tanasupawat S."/>
            <person name="Yuki M."/>
            <person name="Kudo T."/>
        </authorList>
    </citation>
    <scope>NUCLEOTIDE SEQUENCE [LARGE SCALE GENOMIC DNA]</scope>
    <source>
        <strain evidence="3 4">CT2-14</strain>
    </source>
</reference>
<feature type="domain" description="Pyridoxamine 5'-phosphate oxidase N-terminal" evidence="2">
    <location>
        <begin position="11"/>
        <end position="140"/>
    </location>
</feature>
<protein>
    <recommendedName>
        <fullName evidence="2">Pyridoxamine 5'-phosphate oxidase N-terminal domain-containing protein</fullName>
    </recommendedName>
</protein>
<dbReference type="AlphaFoldDB" id="A0A6I3KQ61"/>
<gene>
    <name evidence="3" type="ORF">GLP40_08455</name>
</gene>
<dbReference type="GO" id="GO:0005829">
    <property type="term" value="C:cytosol"/>
    <property type="evidence" value="ECO:0007669"/>
    <property type="project" value="TreeGrafter"/>
</dbReference>
<evidence type="ECO:0000256" key="1">
    <source>
        <dbReference type="ARBA" id="ARBA00023002"/>
    </source>
</evidence>
<dbReference type="Gene3D" id="2.30.110.10">
    <property type="entry name" value="Electron Transport, Fmn-binding Protein, Chain A"/>
    <property type="match status" value="1"/>
</dbReference>
<proteinExistence type="predicted"/>
<comment type="caution">
    <text evidence="3">The sequence shown here is derived from an EMBL/GenBank/DDBJ whole genome shotgun (WGS) entry which is preliminary data.</text>
</comment>
<dbReference type="Pfam" id="PF01243">
    <property type="entry name" value="PNPOx_N"/>
    <property type="match status" value="1"/>
</dbReference>
<evidence type="ECO:0000259" key="2">
    <source>
        <dbReference type="Pfam" id="PF01243"/>
    </source>
</evidence>
<dbReference type="InterPro" id="IPR011576">
    <property type="entry name" value="Pyridox_Oxase_N"/>
</dbReference>
<dbReference type="GO" id="GO:0016627">
    <property type="term" value="F:oxidoreductase activity, acting on the CH-CH group of donors"/>
    <property type="evidence" value="ECO:0007669"/>
    <property type="project" value="TreeGrafter"/>
</dbReference>
<dbReference type="InterPro" id="IPR012349">
    <property type="entry name" value="Split_barrel_FMN-bd"/>
</dbReference>
<keyword evidence="4" id="KW-1185">Reference proteome</keyword>